<dbReference type="FunFam" id="3.40.50.300:FF:001091">
    <property type="entry name" value="Probable disease resistance protein At1g61300"/>
    <property type="match status" value="1"/>
</dbReference>
<organism evidence="11 12">
    <name type="scientific">Colocasia esculenta</name>
    <name type="common">Wild taro</name>
    <name type="synonym">Arum esculentum</name>
    <dbReference type="NCBI Taxonomy" id="4460"/>
    <lineage>
        <taxon>Eukaryota</taxon>
        <taxon>Viridiplantae</taxon>
        <taxon>Streptophyta</taxon>
        <taxon>Embryophyta</taxon>
        <taxon>Tracheophyta</taxon>
        <taxon>Spermatophyta</taxon>
        <taxon>Magnoliopsida</taxon>
        <taxon>Liliopsida</taxon>
        <taxon>Araceae</taxon>
        <taxon>Aroideae</taxon>
        <taxon>Colocasieae</taxon>
        <taxon>Colocasia</taxon>
    </lineage>
</organism>
<sequence>MGSGQGKMASPGVFELEAELESLQRRLRRLRAIISDAEKMQGEGEVFALWLREIKDIACDAEDLIDEFEYEELRRQIEGNGSSGGLASSLSQEAMIHKMKEVRQKMHDILDEKNALRFGDASGLGDQEGTQTNGMQAGSLLKGGEVLGREREEEEIIEFLLTSDDEVTPSTIAITGMGGLGKTTLAQLVYNDSRVEEHFHLKMWVCVAAGYDVVKVTREILGSTGYDMQRLWGLENLDVYQRMLVDKLKGQRFLLVIDNLWRQDCRKWQTILAPLIYGDKGNKVLITTRDQQVARNLQATKTVELGGLQFYDCWRLFVKHALPHGNFEEHPRLEAIGLQIVDKFKDEALSTACRKESKMDQYIEEKRETQKRSAPPFQRQDKKKAVVH</sequence>
<keyword evidence="12" id="KW-1185">Reference proteome</keyword>
<keyword evidence="6" id="KW-0067">ATP-binding</keyword>
<evidence type="ECO:0000256" key="2">
    <source>
        <dbReference type="ARBA" id="ARBA00022614"/>
    </source>
</evidence>
<keyword evidence="5" id="KW-0611">Plant defense</keyword>
<dbReference type="Pfam" id="PF00931">
    <property type="entry name" value="NB-ARC"/>
    <property type="match status" value="1"/>
</dbReference>
<keyword evidence="4" id="KW-0547">Nucleotide-binding</keyword>
<dbReference type="PRINTS" id="PR00364">
    <property type="entry name" value="DISEASERSIST"/>
</dbReference>
<keyword evidence="3" id="KW-0677">Repeat</keyword>
<dbReference type="InterPro" id="IPR002182">
    <property type="entry name" value="NB-ARC"/>
</dbReference>
<evidence type="ECO:0000256" key="5">
    <source>
        <dbReference type="ARBA" id="ARBA00022821"/>
    </source>
</evidence>
<evidence type="ECO:0000313" key="11">
    <source>
        <dbReference type="EMBL" id="MQM10404.1"/>
    </source>
</evidence>
<evidence type="ECO:0000259" key="10">
    <source>
        <dbReference type="Pfam" id="PF18052"/>
    </source>
</evidence>
<evidence type="ECO:0000256" key="8">
    <source>
        <dbReference type="SAM" id="MobiDB-lite"/>
    </source>
</evidence>
<feature type="region of interest" description="Disordered" evidence="8">
    <location>
        <begin position="360"/>
        <end position="388"/>
    </location>
</feature>
<dbReference type="Proteomes" id="UP000652761">
    <property type="component" value="Unassembled WGS sequence"/>
</dbReference>
<gene>
    <name evidence="11" type="ORF">Taro_043297</name>
</gene>
<dbReference type="GO" id="GO:0006952">
    <property type="term" value="P:defense response"/>
    <property type="evidence" value="ECO:0007669"/>
    <property type="project" value="UniProtKB-KW"/>
</dbReference>
<evidence type="ECO:0000259" key="9">
    <source>
        <dbReference type="Pfam" id="PF00931"/>
    </source>
</evidence>
<evidence type="ECO:0000256" key="7">
    <source>
        <dbReference type="SAM" id="Coils"/>
    </source>
</evidence>
<evidence type="ECO:0000256" key="4">
    <source>
        <dbReference type="ARBA" id="ARBA00022741"/>
    </source>
</evidence>
<dbReference type="Gene3D" id="1.20.5.4130">
    <property type="match status" value="1"/>
</dbReference>
<dbReference type="GO" id="GO:0043531">
    <property type="term" value="F:ADP binding"/>
    <property type="evidence" value="ECO:0007669"/>
    <property type="project" value="InterPro"/>
</dbReference>
<dbReference type="Pfam" id="PF18052">
    <property type="entry name" value="Rx_N"/>
    <property type="match status" value="1"/>
</dbReference>
<dbReference type="InterPro" id="IPR027417">
    <property type="entry name" value="P-loop_NTPase"/>
</dbReference>
<comment type="similarity">
    <text evidence="1">Belongs to the disease resistance NB-LRR family.</text>
</comment>
<comment type="caution">
    <text evidence="11">The sequence shown here is derived from an EMBL/GenBank/DDBJ whole genome shotgun (WGS) entry which is preliminary data.</text>
</comment>
<feature type="domain" description="NB-ARC" evidence="9">
    <location>
        <begin position="150"/>
        <end position="322"/>
    </location>
</feature>
<proteinExistence type="inferred from homology"/>
<feature type="domain" description="Disease resistance N-terminal" evidence="10">
    <location>
        <begin position="15"/>
        <end position="79"/>
    </location>
</feature>
<dbReference type="PANTHER" id="PTHR36766">
    <property type="entry name" value="PLANT BROAD-SPECTRUM MILDEW RESISTANCE PROTEIN RPW8"/>
    <property type="match status" value="1"/>
</dbReference>
<accession>A0A843X181</accession>
<keyword evidence="2" id="KW-0433">Leucine-rich repeat</keyword>
<name>A0A843X181_COLES</name>
<evidence type="ECO:0000313" key="12">
    <source>
        <dbReference type="Proteomes" id="UP000652761"/>
    </source>
</evidence>
<keyword evidence="7" id="KW-0175">Coiled coil</keyword>
<dbReference type="SUPFAM" id="SSF52540">
    <property type="entry name" value="P-loop containing nucleoside triphosphate hydrolases"/>
    <property type="match status" value="1"/>
</dbReference>
<feature type="compositionally biased region" description="Basic and acidic residues" evidence="8">
    <location>
        <begin position="379"/>
        <end position="388"/>
    </location>
</feature>
<dbReference type="GO" id="GO:0005524">
    <property type="term" value="F:ATP binding"/>
    <property type="evidence" value="ECO:0007669"/>
    <property type="project" value="UniProtKB-KW"/>
</dbReference>
<dbReference type="AlphaFoldDB" id="A0A843X181"/>
<evidence type="ECO:0000256" key="6">
    <source>
        <dbReference type="ARBA" id="ARBA00022840"/>
    </source>
</evidence>
<reference evidence="11" key="1">
    <citation type="submission" date="2017-07" db="EMBL/GenBank/DDBJ databases">
        <title>Taro Niue Genome Assembly and Annotation.</title>
        <authorList>
            <person name="Atibalentja N."/>
            <person name="Keating K."/>
            <person name="Fields C.J."/>
        </authorList>
    </citation>
    <scope>NUCLEOTIDE SEQUENCE</scope>
    <source>
        <strain evidence="11">Niue_2</strain>
        <tissue evidence="11">Leaf</tissue>
    </source>
</reference>
<evidence type="ECO:0000256" key="1">
    <source>
        <dbReference type="ARBA" id="ARBA00008894"/>
    </source>
</evidence>
<feature type="coiled-coil region" evidence="7">
    <location>
        <begin position="13"/>
        <end position="40"/>
    </location>
</feature>
<protein>
    <submittedName>
        <fullName evidence="11">Uncharacterized protein</fullName>
    </submittedName>
</protein>
<dbReference type="Gene3D" id="3.40.50.300">
    <property type="entry name" value="P-loop containing nucleotide triphosphate hydrolases"/>
    <property type="match status" value="1"/>
</dbReference>
<dbReference type="OrthoDB" id="786390at2759"/>
<evidence type="ECO:0000256" key="3">
    <source>
        <dbReference type="ARBA" id="ARBA00022737"/>
    </source>
</evidence>
<dbReference type="InterPro" id="IPR041118">
    <property type="entry name" value="Rx_N"/>
</dbReference>
<dbReference type="PANTHER" id="PTHR36766:SF40">
    <property type="entry name" value="DISEASE RESISTANCE PROTEIN RGA3"/>
    <property type="match status" value="1"/>
</dbReference>
<dbReference type="EMBL" id="NMUH01004663">
    <property type="protein sequence ID" value="MQM10404.1"/>
    <property type="molecule type" value="Genomic_DNA"/>
</dbReference>
<feature type="compositionally biased region" description="Basic and acidic residues" evidence="8">
    <location>
        <begin position="360"/>
        <end position="371"/>
    </location>
</feature>